<evidence type="ECO:0000313" key="3">
    <source>
        <dbReference type="Proteomes" id="UP000266841"/>
    </source>
</evidence>
<keyword evidence="3" id="KW-1185">Reference proteome</keyword>
<dbReference type="PANTHER" id="PTHR21113">
    <property type="entry name" value="AGAP001705-PA"/>
    <property type="match status" value="1"/>
</dbReference>
<feature type="non-terminal residue" evidence="2">
    <location>
        <position position="1"/>
    </location>
</feature>
<dbReference type="Proteomes" id="UP000266841">
    <property type="component" value="Unassembled WGS sequence"/>
</dbReference>
<dbReference type="eggNOG" id="ENOG502R91P">
    <property type="taxonomic scope" value="Eukaryota"/>
</dbReference>
<comment type="caution">
    <text evidence="2">The sequence shown here is derived from an EMBL/GenBank/DDBJ whole genome shotgun (WGS) entry which is preliminary data.</text>
</comment>
<protein>
    <submittedName>
        <fullName evidence="2">Uncharacterized protein</fullName>
    </submittedName>
</protein>
<proteinExistence type="predicted"/>
<feature type="compositionally biased region" description="Low complexity" evidence="1">
    <location>
        <begin position="105"/>
        <end position="119"/>
    </location>
</feature>
<feature type="compositionally biased region" description="Acidic residues" evidence="1">
    <location>
        <begin position="77"/>
        <end position="98"/>
    </location>
</feature>
<evidence type="ECO:0000313" key="2">
    <source>
        <dbReference type="EMBL" id="EJK69144.1"/>
    </source>
</evidence>
<dbReference type="Gene3D" id="1.10.530.10">
    <property type="match status" value="1"/>
</dbReference>
<dbReference type="OrthoDB" id="6020543at2759"/>
<dbReference type="AlphaFoldDB" id="K0SW21"/>
<sequence>DGVTECAPANCSGDSICGGTTIDDGQCTPCGTGQVWWPCNIAGECYCKSLAPDPTPAPTPSPVATDQPTPSPVGAEGEAEGDDEDGGDEDGGDGDGGDGDGGGPSSSSGGSSSSSSSGFSSGGTGFSGPAIPVPTVGPDGVDPSVLEGLYVMDAHVAANKIVLARELLTPRPNPASRTAAPVHFTYGDFRSALHKMATTPVDGMVFYLGDEVERAYGLVNIAAFLAQSAVDSTLRGGCDEENVDTVGGVLPASNACGQYGMSYQDMTCPEGQEEYQCDVDPTMRMTADDRGSGPGPFYCGPATDYGGFTGHWDYVTGGEVRDGSAMPNGAGREDVEGCCWWGRGSIQLRGVCSYGRLNHFLGKKAHDDGRPSLFPEIDFCRNPQAICSDESYPDLGWVAGLFRWITDVQPYDSGEGWSYMRALVDFVDGGMIDNSFVHAVSGIVGQGCHAPPCEGYEEFDGAERMATFVRTLEILGLRPRAAAAGRRGRRLGEGLEWDFVVGGGLDSWSL</sequence>
<accession>K0SW21</accession>
<name>K0SW21_THAOC</name>
<evidence type="ECO:0000256" key="1">
    <source>
        <dbReference type="SAM" id="MobiDB-lite"/>
    </source>
</evidence>
<dbReference type="EMBL" id="AGNL01010420">
    <property type="protein sequence ID" value="EJK69144.1"/>
    <property type="molecule type" value="Genomic_DNA"/>
</dbReference>
<reference evidence="2 3" key="1">
    <citation type="journal article" date="2012" name="Genome Biol.">
        <title>Genome and low-iron response of an oceanic diatom adapted to chronic iron limitation.</title>
        <authorList>
            <person name="Lommer M."/>
            <person name="Specht M."/>
            <person name="Roy A.S."/>
            <person name="Kraemer L."/>
            <person name="Andreson R."/>
            <person name="Gutowska M.A."/>
            <person name="Wolf J."/>
            <person name="Bergner S.V."/>
            <person name="Schilhabel M.B."/>
            <person name="Klostermeier U.C."/>
            <person name="Beiko R.G."/>
            <person name="Rosenstiel P."/>
            <person name="Hippler M."/>
            <person name="Laroche J."/>
        </authorList>
    </citation>
    <scope>NUCLEOTIDE SEQUENCE [LARGE SCALE GENOMIC DNA]</scope>
    <source>
        <strain evidence="2 3">CCMP1005</strain>
    </source>
</reference>
<dbReference type="PANTHER" id="PTHR21113:SF4">
    <property type="entry name" value="CHITIN-BINDING TYPE-4 DOMAIN-CONTAINING PROTEIN"/>
    <property type="match status" value="1"/>
</dbReference>
<organism evidence="2 3">
    <name type="scientific">Thalassiosira oceanica</name>
    <name type="common">Marine diatom</name>
    <dbReference type="NCBI Taxonomy" id="159749"/>
    <lineage>
        <taxon>Eukaryota</taxon>
        <taxon>Sar</taxon>
        <taxon>Stramenopiles</taxon>
        <taxon>Ochrophyta</taxon>
        <taxon>Bacillariophyta</taxon>
        <taxon>Coscinodiscophyceae</taxon>
        <taxon>Thalassiosirophycidae</taxon>
        <taxon>Thalassiosirales</taxon>
        <taxon>Thalassiosiraceae</taxon>
        <taxon>Thalassiosira</taxon>
    </lineage>
</organism>
<feature type="region of interest" description="Disordered" evidence="1">
    <location>
        <begin position="50"/>
        <end position="135"/>
    </location>
</feature>
<gene>
    <name evidence="2" type="ORF">THAOC_09631</name>
</gene>